<protein>
    <submittedName>
        <fullName evidence="2">Beta-ketoacyl synthase</fullName>
    </submittedName>
</protein>
<dbReference type="SUPFAM" id="SSF53901">
    <property type="entry name" value="Thiolase-like"/>
    <property type="match status" value="1"/>
</dbReference>
<reference evidence="2 3" key="1">
    <citation type="submission" date="2013-02" db="EMBL/GenBank/DDBJ databases">
        <title>Draft genome sequence of Amycolatopsis vancoresmycina strain DSM 44592T.</title>
        <authorList>
            <person name="Kumar S."/>
            <person name="Kaur N."/>
            <person name="Kaur C."/>
            <person name="Raghava G.P.S."/>
            <person name="Mayilraj S."/>
        </authorList>
    </citation>
    <scope>NUCLEOTIDE SEQUENCE [LARGE SCALE GENOMIC DNA]</scope>
    <source>
        <strain evidence="2 3">DSM 44592</strain>
    </source>
</reference>
<dbReference type="RefSeq" id="WP_004559819.1">
    <property type="nucleotide sequence ID" value="NZ_AOUO01000611.1"/>
</dbReference>
<dbReference type="OrthoDB" id="4571618at2"/>
<dbReference type="AlphaFoldDB" id="R1HZ47"/>
<proteinExistence type="predicted"/>
<name>R1HZ47_9PSEU</name>
<feature type="domain" description="Beta-ketoacyl synthase-like N-terminal" evidence="1">
    <location>
        <begin position="8"/>
        <end position="60"/>
    </location>
</feature>
<feature type="non-terminal residue" evidence="2">
    <location>
        <position position="68"/>
    </location>
</feature>
<dbReference type="Pfam" id="PF00109">
    <property type="entry name" value="ketoacyl-synt"/>
    <property type="match status" value="1"/>
</dbReference>
<evidence type="ECO:0000313" key="2">
    <source>
        <dbReference type="EMBL" id="EOD63514.1"/>
    </source>
</evidence>
<dbReference type="Proteomes" id="UP000014139">
    <property type="component" value="Unassembled WGS sequence"/>
</dbReference>
<keyword evidence="3" id="KW-1185">Reference proteome</keyword>
<dbReference type="GO" id="GO:0016746">
    <property type="term" value="F:acyltransferase activity"/>
    <property type="evidence" value="ECO:0007669"/>
    <property type="project" value="InterPro"/>
</dbReference>
<dbReference type="InterPro" id="IPR016039">
    <property type="entry name" value="Thiolase-like"/>
</dbReference>
<accession>R1HZ47</accession>
<sequence>MTEPAHESAVALVGMAGRFPGAADVEQLRRNLAAGIPGLRDLTGDELAAAGVDPATPGHVRVGGPVAG</sequence>
<organism evidence="2 3">
    <name type="scientific">Amycolatopsis vancoresmycina DSM 44592</name>
    <dbReference type="NCBI Taxonomy" id="1292037"/>
    <lineage>
        <taxon>Bacteria</taxon>
        <taxon>Bacillati</taxon>
        <taxon>Actinomycetota</taxon>
        <taxon>Actinomycetes</taxon>
        <taxon>Pseudonocardiales</taxon>
        <taxon>Pseudonocardiaceae</taxon>
        <taxon>Amycolatopsis</taxon>
    </lineage>
</organism>
<comment type="caution">
    <text evidence="2">The sequence shown here is derived from an EMBL/GenBank/DDBJ whole genome shotgun (WGS) entry which is preliminary data.</text>
</comment>
<dbReference type="InterPro" id="IPR014030">
    <property type="entry name" value="Ketoacyl_synth_N"/>
</dbReference>
<dbReference type="EMBL" id="AOUO01000611">
    <property type="protein sequence ID" value="EOD63514.1"/>
    <property type="molecule type" value="Genomic_DNA"/>
</dbReference>
<dbReference type="Gene3D" id="3.40.47.10">
    <property type="match status" value="1"/>
</dbReference>
<evidence type="ECO:0000259" key="1">
    <source>
        <dbReference type="Pfam" id="PF00109"/>
    </source>
</evidence>
<evidence type="ECO:0000313" key="3">
    <source>
        <dbReference type="Proteomes" id="UP000014139"/>
    </source>
</evidence>
<gene>
    <name evidence="2" type="ORF">H480_36658</name>
</gene>